<evidence type="ECO:0000313" key="1">
    <source>
        <dbReference type="EMBL" id="KAG9219618.1"/>
    </source>
</evidence>
<accession>A0ACB7IPT1</accession>
<keyword evidence="2" id="KW-1185">Reference proteome</keyword>
<proteinExistence type="predicted"/>
<reference evidence="1 2" key="1">
    <citation type="journal article" date="2021" name="Appl. Environ. Microbiol.">
        <title>Genetic linkage and physical mapping for an oyster mushroom Pleurotus cornucopiae and QTL analysis for the trait cap color.</title>
        <authorList>
            <person name="Zhang Y."/>
            <person name="Gao W."/>
            <person name="Sonnenberg A."/>
            <person name="Chen Q."/>
            <person name="Zhang J."/>
            <person name="Huang C."/>
        </authorList>
    </citation>
    <scope>NUCLEOTIDE SEQUENCE [LARGE SCALE GENOMIC DNA]</scope>
    <source>
        <strain evidence="1">CCMSSC00406</strain>
    </source>
</reference>
<sequence>MRLDAGEDETEFGNWLLRVGHGHDIQDDNKIDIPEGMVCANPQSLIDFVYSDIRGITPSPEYFLDRTILAARNADVDDINEVILEHMAGNTVDYFSADSIDNDDGSQLERENEIPVEFLRSLEAPGLPPGKLSVKMGCPLILLQNLAPGRGLCNGTRLILRRATDRVLEVQVIGGHFDGEVAFIPRITLTPSGKDAEFAFTLRRHQFPVRLAFSMTINKAQGQSVRFVGLDLRVPVFSHGQLITGLTILANPRPSLMNSRIIYFDANFWLAQGLQLSGCFRYYNLDGDEFNGYQFACTIDASIAAMRPEAKIDLADFSEEERKEYQVCEEKLEPVGNGESLQVYRPPYIYAGGIVKNSTKTQNQSTSNSTSFDLECNQWVDAFRDHDNLSKISVHVLISKNARCSDPNKMCPTNETWVSISTARLTKFFMDEETGWLSRIDIDPGVTGKITFMGKNTQQFTPIKTPGRPPEENNSKKRKFKYNFIADPQGGPAQPGPRKLGRFNKENIRSLPTQRGGSMSSVACSDYAPSTPTPTRSVARPNGDDLEYADLPNFA</sequence>
<dbReference type="EMBL" id="WQMT02000009">
    <property type="protein sequence ID" value="KAG9219618.1"/>
    <property type="molecule type" value="Genomic_DNA"/>
</dbReference>
<gene>
    <name evidence="1" type="ORF">CCMSSC00406_0006060</name>
</gene>
<protein>
    <submittedName>
        <fullName evidence="1">Uncharacterized protein</fullName>
    </submittedName>
</protein>
<comment type="caution">
    <text evidence="1">The sequence shown here is derived from an EMBL/GenBank/DDBJ whole genome shotgun (WGS) entry which is preliminary data.</text>
</comment>
<name>A0ACB7IPT1_PLECO</name>
<dbReference type="Proteomes" id="UP000824881">
    <property type="component" value="Unassembled WGS sequence"/>
</dbReference>
<evidence type="ECO:0000313" key="2">
    <source>
        <dbReference type="Proteomes" id="UP000824881"/>
    </source>
</evidence>
<organism evidence="1 2">
    <name type="scientific">Pleurotus cornucopiae</name>
    <name type="common">Cornucopia mushroom</name>
    <dbReference type="NCBI Taxonomy" id="5321"/>
    <lineage>
        <taxon>Eukaryota</taxon>
        <taxon>Fungi</taxon>
        <taxon>Dikarya</taxon>
        <taxon>Basidiomycota</taxon>
        <taxon>Agaricomycotina</taxon>
        <taxon>Agaricomycetes</taxon>
        <taxon>Agaricomycetidae</taxon>
        <taxon>Agaricales</taxon>
        <taxon>Pleurotineae</taxon>
        <taxon>Pleurotaceae</taxon>
        <taxon>Pleurotus</taxon>
    </lineage>
</organism>